<feature type="region of interest" description="Disordered" evidence="1">
    <location>
        <begin position="27"/>
        <end position="53"/>
    </location>
</feature>
<reference evidence="2" key="1">
    <citation type="submission" date="2009-10" db="EMBL/GenBank/DDBJ databases">
        <title>Diversity of trophic interactions inside an arsenic-rich microbial ecosystem.</title>
        <authorList>
            <person name="Bertin P.N."/>
            <person name="Heinrich-Salmeron A."/>
            <person name="Pelletier E."/>
            <person name="Goulhen-Chollet F."/>
            <person name="Arsene-Ploetze F."/>
            <person name="Gallien S."/>
            <person name="Calteau A."/>
            <person name="Vallenet D."/>
            <person name="Casiot C."/>
            <person name="Chane-Woon-Ming B."/>
            <person name="Giloteaux L."/>
            <person name="Barakat M."/>
            <person name="Bonnefoy V."/>
            <person name="Bruneel O."/>
            <person name="Chandler M."/>
            <person name="Cleiss J."/>
            <person name="Duran R."/>
            <person name="Elbaz-Poulichet F."/>
            <person name="Fonknechten N."/>
            <person name="Lauga B."/>
            <person name="Mornico D."/>
            <person name="Ortet P."/>
            <person name="Schaeffer C."/>
            <person name="Siguier P."/>
            <person name="Alexander Thil Smith A."/>
            <person name="Van Dorsselaer A."/>
            <person name="Weissenbach J."/>
            <person name="Medigue C."/>
            <person name="Le Paslier D."/>
        </authorList>
    </citation>
    <scope>NUCLEOTIDE SEQUENCE</scope>
</reference>
<dbReference type="AlphaFoldDB" id="E6PJC0"/>
<sequence>MERGAVAARGGRGLPIVRQAVWAEPGVAPGKAHPRQGRAEPERVATSVPCPVR</sequence>
<comment type="caution">
    <text evidence="2">The sequence shown here is derived from an EMBL/GenBank/DDBJ whole genome shotgun (WGS) entry which is preliminary data.</text>
</comment>
<accession>E6PJC0</accession>
<evidence type="ECO:0000256" key="1">
    <source>
        <dbReference type="SAM" id="MobiDB-lite"/>
    </source>
</evidence>
<organism evidence="2">
    <name type="scientific">mine drainage metagenome</name>
    <dbReference type="NCBI Taxonomy" id="410659"/>
    <lineage>
        <taxon>unclassified sequences</taxon>
        <taxon>metagenomes</taxon>
        <taxon>ecological metagenomes</taxon>
    </lineage>
</organism>
<name>E6PJC0_9ZZZZ</name>
<gene>
    <name evidence="2" type="ORF">CARN1_2427</name>
</gene>
<dbReference type="EMBL" id="CABL01000020">
    <property type="protein sequence ID" value="CBH76562.1"/>
    <property type="molecule type" value="Genomic_DNA"/>
</dbReference>
<proteinExistence type="predicted"/>
<evidence type="ECO:0000313" key="2">
    <source>
        <dbReference type="EMBL" id="CBH76562.1"/>
    </source>
</evidence>
<protein>
    <submittedName>
        <fullName evidence="2">Uncharacterized protein</fullName>
    </submittedName>
</protein>